<organism evidence="2 3">
    <name type="scientific">Paractinoplanes bogorensis</name>
    <dbReference type="NCBI Taxonomy" id="1610840"/>
    <lineage>
        <taxon>Bacteria</taxon>
        <taxon>Bacillati</taxon>
        <taxon>Actinomycetota</taxon>
        <taxon>Actinomycetes</taxon>
        <taxon>Micromonosporales</taxon>
        <taxon>Micromonosporaceae</taxon>
        <taxon>Paractinoplanes</taxon>
    </lineage>
</organism>
<feature type="transmembrane region" description="Helical" evidence="1">
    <location>
        <begin position="103"/>
        <end position="123"/>
    </location>
</feature>
<keyword evidence="1" id="KW-1133">Transmembrane helix</keyword>
<gene>
    <name evidence="2" type="ORF">KOI35_06975</name>
</gene>
<feature type="transmembrane region" description="Helical" evidence="1">
    <location>
        <begin position="71"/>
        <end position="91"/>
    </location>
</feature>
<reference evidence="2 3" key="1">
    <citation type="submission" date="2021-06" db="EMBL/GenBank/DDBJ databases">
        <title>Actinoplanes lichenicola sp. nov., and Actinoplanes ovalisporus sp. nov., isolated from lichen in Thailand.</title>
        <authorList>
            <person name="Saeng-In P."/>
            <person name="Kanchanasin P."/>
            <person name="Yuki M."/>
            <person name="Kudo T."/>
            <person name="Ohkuma M."/>
            <person name="Phongsopitanun W."/>
            <person name="Tanasupawat S."/>
        </authorList>
    </citation>
    <scope>NUCLEOTIDE SEQUENCE [LARGE SCALE GENOMIC DNA]</scope>
    <source>
        <strain evidence="2 3">NBRC 110975</strain>
    </source>
</reference>
<sequence>MNLVPWPTRLIVGTAAGVFAYGTGAHVVQLLVGGLNPYPAMPRWLAIYFVSLTVLDALAVVLLWRRPVLGLVLGCVILATDAAANGYANYVVDDSPGVTAGRIGQALITLLALALVALTPRTVRALRHL</sequence>
<dbReference type="EMBL" id="JAHKKG010000002">
    <property type="protein sequence ID" value="MBU2663249.1"/>
    <property type="molecule type" value="Genomic_DNA"/>
</dbReference>
<protein>
    <submittedName>
        <fullName evidence="2">Uncharacterized protein</fullName>
    </submittedName>
</protein>
<comment type="caution">
    <text evidence="2">The sequence shown here is derived from an EMBL/GenBank/DDBJ whole genome shotgun (WGS) entry which is preliminary data.</text>
</comment>
<keyword evidence="3" id="KW-1185">Reference proteome</keyword>
<keyword evidence="1" id="KW-0812">Transmembrane</keyword>
<feature type="transmembrane region" description="Helical" evidence="1">
    <location>
        <begin position="12"/>
        <end position="32"/>
    </location>
</feature>
<evidence type="ECO:0000313" key="3">
    <source>
        <dbReference type="Proteomes" id="UP001519654"/>
    </source>
</evidence>
<feature type="transmembrane region" description="Helical" evidence="1">
    <location>
        <begin position="44"/>
        <end position="64"/>
    </location>
</feature>
<evidence type="ECO:0000256" key="1">
    <source>
        <dbReference type="SAM" id="Phobius"/>
    </source>
</evidence>
<evidence type="ECO:0000313" key="2">
    <source>
        <dbReference type="EMBL" id="MBU2663249.1"/>
    </source>
</evidence>
<name>A0ABS5YIE9_9ACTN</name>
<dbReference type="Proteomes" id="UP001519654">
    <property type="component" value="Unassembled WGS sequence"/>
</dbReference>
<keyword evidence="1" id="KW-0472">Membrane</keyword>
<proteinExistence type="predicted"/>
<accession>A0ABS5YIE9</accession>